<dbReference type="Gene3D" id="3.60.40.10">
    <property type="entry name" value="PPM-type phosphatase domain"/>
    <property type="match status" value="1"/>
</dbReference>
<keyword evidence="3" id="KW-1185">Reference proteome</keyword>
<dbReference type="Pfam" id="PF13672">
    <property type="entry name" value="PP2C_2"/>
    <property type="match status" value="1"/>
</dbReference>
<dbReference type="Proteomes" id="UP001518872">
    <property type="component" value="Unassembled WGS sequence"/>
</dbReference>
<dbReference type="EMBL" id="JAFEUC010000001">
    <property type="protein sequence ID" value="MBM7074971.1"/>
    <property type="molecule type" value="Genomic_DNA"/>
</dbReference>
<dbReference type="InterPro" id="IPR001932">
    <property type="entry name" value="PPM-type_phosphatase-like_dom"/>
</dbReference>
<dbReference type="InterPro" id="IPR036457">
    <property type="entry name" value="PPM-type-like_dom_sf"/>
</dbReference>
<comment type="caution">
    <text evidence="2">The sequence shown here is derived from an EMBL/GenBank/DDBJ whole genome shotgun (WGS) entry which is preliminary data.</text>
</comment>
<name>A0ABS2INY1_9ACTN</name>
<evidence type="ECO:0000313" key="3">
    <source>
        <dbReference type="Proteomes" id="UP001518872"/>
    </source>
</evidence>
<sequence length="271" mass="28752">MRVCAASEAGDPTVPNEDWALAGENLIVVLDGATARTGTGCEHGVTWYAAKLGSALAGLAVDWDTHLVDTLAQGIRAVADQHRHPCDLDHPGTPSAATAVLRPRDGSLEFLVLGDVTVVIDTADGIRVVTDDRVDRTARAEREEADRHPFGSAAKRAALLRMKHAELAARNRPGGYWVAAADPDAASHAITGEVPLDSVRRLAVLTDGAARLVALFGLLDWADVLDILDKEGPVALIHRVRVVEAADPACLRWTRNKSSDDATAVYAARTG</sequence>
<organism evidence="2 3">
    <name type="scientific">Micromonospora humida</name>
    <dbReference type="NCBI Taxonomy" id="2809018"/>
    <lineage>
        <taxon>Bacteria</taxon>
        <taxon>Bacillati</taxon>
        <taxon>Actinomycetota</taxon>
        <taxon>Actinomycetes</taxon>
        <taxon>Micromonosporales</taxon>
        <taxon>Micromonosporaceae</taxon>
        <taxon>Micromonospora</taxon>
    </lineage>
</organism>
<gene>
    <name evidence="2" type="ORF">JQX11_01195</name>
</gene>
<protein>
    <submittedName>
        <fullName evidence="2">Protein phosphatase 2C domain-containing protein</fullName>
    </submittedName>
</protein>
<proteinExistence type="predicted"/>
<evidence type="ECO:0000313" key="2">
    <source>
        <dbReference type="EMBL" id="MBM7074971.1"/>
    </source>
</evidence>
<feature type="domain" description="PPM-type phosphatase" evidence="1">
    <location>
        <begin position="20"/>
        <end position="213"/>
    </location>
</feature>
<dbReference type="SUPFAM" id="SSF81606">
    <property type="entry name" value="PP2C-like"/>
    <property type="match status" value="1"/>
</dbReference>
<reference evidence="2 3" key="1">
    <citation type="submission" date="2021-02" db="EMBL/GenBank/DDBJ databases">
        <authorList>
            <person name="Ra J.-S."/>
        </authorList>
    </citation>
    <scope>NUCLEOTIDE SEQUENCE [LARGE SCALE GENOMIC DNA]</scope>
    <source>
        <strain evidence="2 3">MMS20-R1-14</strain>
    </source>
</reference>
<evidence type="ECO:0000259" key="1">
    <source>
        <dbReference type="Pfam" id="PF13672"/>
    </source>
</evidence>
<accession>A0ABS2INY1</accession>